<evidence type="ECO:0000256" key="3">
    <source>
        <dbReference type="ARBA" id="ARBA00022475"/>
    </source>
</evidence>
<organism evidence="8 9">
    <name type="scientific">Methanococcoides methylutens MM1</name>
    <dbReference type="NCBI Taxonomy" id="1434104"/>
    <lineage>
        <taxon>Archaea</taxon>
        <taxon>Methanobacteriati</taxon>
        <taxon>Methanobacteriota</taxon>
        <taxon>Stenosarchaea group</taxon>
        <taxon>Methanomicrobia</taxon>
        <taxon>Methanosarcinales</taxon>
        <taxon>Methanosarcinaceae</taxon>
        <taxon>Methanococcoides</taxon>
    </lineage>
</organism>
<dbReference type="RefSeq" id="WP_048205723.1">
    <property type="nucleotide sequence ID" value="NZ_CP009518.1"/>
</dbReference>
<dbReference type="GO" id="GO:0000041">
    <property type="term" value="P:transition metal ion transport"/>
    <property type="evidence" value="ECO:0007669"/>
    <property type="project" value="InterPro"/>
</dbReference>
<evidence type="ECO:0000313" key="8">
    <source>
        <dbReference type="EMBL" id="AKB85656.1"/>
    </source>
</evidence>
<dbReference type="Proteomes" id="UP000033048">
    <property type="component" value="Chromosome"/>
</dbReference>
<proteinExistence type="predicted"/>
<dbReference type="GO" id="GO:0005886">
    <property type="term" value="C:plasma membrane"/>
    <property type="evidence" value="ECO:0007669"/>
    <property type="project" value="UniProtKB-SubCell"/>
</dbReference>
<feature type="transmembrane region" description="Helical" evidence="7">
    <location>
        <begin position="169"/>
        <end position="193"/>
    </location>
</feature>
<protein>
    <submittedName>
        <fullName evidence="8">Substrate-specific component NikM of nickel ECF transporter</fullName>
    </submittedName>
</protein>
<reference evidence="8 9" key="1">
    <citation type="submission" date="2014-07" db="EMBL/GenBank/DDBJ databases">
        <title>Methanogenic archaea and the global carbon cycle.</title>
        <authorList>
            <person name="Henriksen J.R."/>
            <person name="Luke J."/>
            <person name="Reinhart S."/>
            <person name="Benedict M.N."/>
            <person name="Youngblut N.D."/>
            <person name="Metcalf M.E."/>
            <person name="Whitaker R.J."/>
            <person name="Metcalf W.W."/>
        </authorList>
    </citation>
    <scope>NUCLEOTIDE SEQUENCE [LARGE SCALE GENOMIC DNA]</scope>
    <source>
        <strain evidence="8 9">MM1</strain>
    </source>
</reference>
<dbReference type="STRING" id="1434104.MCMEM_1603"/>
<evidence type="ECO:0000313" key="9">
    <source>
        <dbReference type="Proteomes" id="UP000033048"/>
    </source>
</evidence>
<dbReference type="InterPro" id="IPR002751">
    <property type="entry name" value="CbiM/NikMN"/>
</dbReference>
<keyword evidence="9" id="KW-1185">Reference proteome</keyword>
<keyword evidence="2" id="KW-0813">Transport</keyword>
<dbReference type="GeneID" id="24894164"/>
<dbReference type="OrthoDB" id="71235at2157"/>
<feature type="transmembrane region" description="Helical" evidence="7">
    <location>
        <begin position="12"/>
        <end position="32"/>
    </location>
</feature>
<dbReference type="KEGG" id="mmet:MCMEM_1603"/>
<dbReference type="AlphaFoldDB" id="A0A0E3SRN1"/>
<accession>A0A0E3SRN1</accession>
<dbReference type="PANTHER" id="PTHR34229:SF1">
    <property type="entry name" value="METAL TRANSPORT PROTEIN HI_1621-RELATED"/>
    <property type="match status" value="1"/>
</dbReference>
<dbReference type="PANTHER" id="PTHR34229">
    <property type="entry name" value="METAL TRANSPORT PROTEIN HI_1621-RELATED"/>
    <property type="match status" value="1"/>
</dbReference>
<name>A0A0E3SRN1_METMT</name>
<feature type="transmembrane region" description="Helical" evidence="7">
    <location>
        <begin position="73"/>
        <end position="97"/>
    </location>
</feature>
<keyword evidence="3" id="KW-1003">Cell membrane</keyword>
<dbReference type="HOGENOM" id="CLU_052508_1_0_2"/>
<dbReference type="PATRIC" id="fig|1434104.5.peg.1742"/>
<gene>
    <name evidence="8" type="ORF">MCMEM_1603</name>
</gene>
<feature type="transmembrane region" description="Helical" evidence="7">
    <location>
        <begin position="135"/>
        <end position="157"/>
    </location>
</feature>
<keyword evidence="4 7" id="KW-0812">Transmembrane</keyword>
<comment type="subcellular location">
    <subcellularLocation>
        <location evidence="1">Cell membrane</location>
        <topology evidence="1">Multi-pass membrane protein</topology>
    </subcellularLocation>
</comment>
<evidence type="ECO:0000256" key="1">
    <source>
        <dbReference type="ARBA" id="ARBA00004651"/>
    </source>
</evidence>
<sequence length="208" mass="22051">MHISDGVLSPAVIAFGWISSIIFIALAFRWAQKEGNIAEQIPKLSVFTAAFFVASLIHINVPPTSVHLILNGLLGVVLGALAYPAMFIGLVLQALLFQHGGITTIGVNSFNVGAPALICYAVFRKGSGMGISKPAIGGICGGLAILLTTVFLAITLITTGQQFEMMAKLVVIPHMVIMVIEALVTASVVTYLAKVKPELLPLKREDKK</sequence>
<evidence type="ECO:0000256" key="6">
    <source>
        <dbReference type="ARBA" id="ARBA00023136"/>
    </source>
</evidence>
<dbReference type="Gene3D" id="1.10.1760.20">
    <property type="match status" value="1"/>
</dbReference>
<evidence type="ECO:0000256" key="2">
    <source>
        <dbReference type="ARBA" id="ARBA00022448"/>
    </source>
</evidence>
<evidence type="ECO:0000256" key="4">
    <source>
        <dbReference type="ARBA" id="ARBA00022692"/>
    </source>
</evidence>
<evidence type="ECO:0000256" key="7">
    <source>
        <dbReference type="SAM" id="Phobius"/>
    </source>
</evidence>
<feature type="transmembrane region" description="Helical" evidence="7">
    <location>
        <begin position="104"/>
        <end position="123"/>
    </location>
</feature>
<keyword evidence="6 7" id="KW-0472">Membrane</keyword>
<dbReference type="Pfam" id="PF01891">
    <property type="entry name" value="CbiM"/>
    <property type="match status" value="1"/>
</dbReference>
<feature type="transmembrane region" description="Helical" evidence="7">
    <location>
        <begin position="44"/>
        <end position="61"/>
    </location>
</feature>
<keyword evidence="5 7" id="KW-1133">Transmembrane helix</keyword>
<dbReference type="EMBL" id="CP009518">
    <property type="protein sequence ID" value="AKB85656.1"/>
    <property type="molecule type" value="Genomic_DNA"/>
</dbReference>
<evidence type="ECO:0000256" key="5">
    <source>
        <dbReference type="ARBA" id="ARBA00022989"/>
    </source>
</evidence>
<dbReference type="NCBIfam" id="NF004905">
    <property type="entry name" value="PRK06265.1-5"/>
    <property type="match status" value="1"/>
</dbReference>